<dbReference type="SUPFAM" id="SSF57850">
    <property type="entry name" value="RING/U-box"/>
    <property type="match status" value="1"/>
</dbReference>
<dbReference type="OrthoDB" id="3024363at2759"/>
<evidence type="ECO:0000313" key="5">
    <source>
        <dbReference type="EMBL" id="KIJ95797.1"/>
    </source>
</evidence>
<sequence length="92" mass="10265">IDMISTECGHTFCSSCLKELFSMQLQVKLQEIAERLAPSSGSWPRLQRLCDVLQSDPSRQGPKVFSYPCPTCRCVITSPPRTTILSRSCLPC</sequence>
<dbReference type="Proteomes" id="UP000054477">
    <property type="component" value="Unassembled WGS sequence"/>
</dbReference>
<gene>
    <name evidence="5" type="ORF">K443DRAFT_108236</name>
</gene>
<keyword evidence="6" id="KW-1185">Reference proteome</keyword>
<evidence type="ECO:0000313" key="6">
    <source>
        <dbReference type="Proteomes" id="UP000054477"/>
    </source>
</evidence>
<dbReference type="InterPro" id="IPR018957">
    <property type="entry name" value="Znf_C3HC4_RING-type"/>
</dbReference>
<dbReference type="HOGENOM" id="CLU_2419015_0_0_1"/>
<proteinExistence type="predicted"/>
<evidence type="ECO:0000256" key="3">
    <source>
        <dbReference type="ARBA" id="ARBA00022833"/>
    </source>
</evidence>
<feature type="domain" description="Zinc finger C3HC4 RING-type" evidence="4">
    <location>
        <begin position="4"/>
        <end position="22"/>
    </location>
</feature>
<protein>
    <recommendedName>
        <fullName evidence="4">Zinc finger C3HC4 RING-type domain-containing protein</fullName>
    </recommendedName>
</protein>
<feature type="non-terminal residue" evidence="5">
    <location>
        <position position="92"/>
    </location>
</feature>
<accession>A0A0C9XI09</accession>
<dbReference type="InterPro" id="IPR013083">
    <property type="entry name" value="Znf_RING/FYVE/PHD"/>
</dbReference>
<keyword evidence="1" id="KW-0479">Metal-binding</keyword>
<keyword evidence="3" id="KW-0862">Zinc</keyword>
<evidence type="ECO:0000259" key="4">
    <source>
        <dbReference type="Pfam" id="PF00097"/>
    </source>
</evidence>
<dbReference type="GO" id="GO:0008270">
    <property type="term" value="F:zinc ion binding"/>
    <property type="evidence" value="ECO:0007669"/>
    <property type="project" value="UniProtKB-KW"/>
</dbReference>
<dbReference type="Gene3D" id="3.30.40.10">
    <property type="entry name" value="Zinc/RING finger domain, C3HC4 (zinc finger)"/>
    <property type="match status" value="1"/>
</dbReference>
<keyword evidence="2" id="KW-0863">Zinc-finger</keyword>
<evidence type="ECO:0000256" key="2">
    <source>
        <dbReference type="ARBA" id="ARBA00022771"/>
    </source>
</evidence>
<name>A0A0C9XI09_9AGAR</name>
<dbReference type="Pfam" id="PF00097">
    <property type="entry name" value="zf-C3HC4"/>
    <property type="match status" value="1"/>
</dbReference>
<reference evidence="6" key="2">
    <citation type="submission" date="2015-01" db="EMBL/GenBank/DDBJ databases">
        <title>Evolutionary Origins and Diversification of the Mycorrhizal Mutualists.</title>
        <authorList>
            <consortium name="DOE Joint Genome Institute"/>
            <consortium name="Mycorrhizal Genomics Consortium"/>
            <person name="Kohler A."/>
            <person name="Kuo A."/>
            <person name="Nagy L.G."/>
            <person name="Floudas D."/>
            <person name="Copeland A."/>
            <person name="Barry K.W."/>
            <person name="Cichocki N."/>
            <person name="Veneault-Fourrey C."/>
            <person name="LaButti K."/>
            <person name="Lindquist E.A."/>
            <person name="Lipzen A."/>
            <person name="Lundell T."/>
            <person name="Morin E."/>
            <person name="Murat C."/>
            <person name="Riley R."/>
            <person name="Ohm R."/>
            <person name="Sun H."/>
            <person name="Tunlid A."/>
            <person name="Henrissat B."/>
            <person name="Grigoriev I.V."/>
            <person name="Hibbett D.S."/>
            <person name="Martin F."/>
        </authorList>
    </citation>
    <scope>NUCLEOTIDE SEQUENCE [LARGE SCALE GENOMIC DNA]</scope>
    <source>
        <strain evidence="6">LaAM-08-1</strain>
    </source>
</reference>
<dbReference type="AlphaFoldDB" id="A0A0C9XI09"/>
<dbReference type="EMBL" id="KN838742">
    <property type="protein sequence ID" value="KIJ95797.1"/>
    <property type="molecule type" value="Genomic_DNA"/>
</dbReference>
<organism evidence="5 6">
    <name type="scientific">Laccaria amethystina LaAM-08-1</name>
    <dbReference type="NCBI Taxonomy" id="1095629"/>
    <lineage>
        <taxon>Eukaryota</taxon>
        <taxon>Fungi</taxon>
        <taxon>Dikarya</taxon>
        <taxon>Basidiomycota</taxon>
        <taxon>Agaricomycotina</taxon>
        <taxon>Agaricomycetes</taxon>
        <taxon>Agaricomycetidae</taxon>
        <taxon>Agaricales</taxon>
        <taxon>Agaricineae</taxon>
        <taxon>Hydnangiaceae</taxon>
        <taxon>Laccaria</taxon>
    </lineage>
</organism>
<evidence type="ECO:0000256" key="1">
    <source>
        <dbReference type="ARBA" id="ARBA00022723"/>
    </source>
</evidence>
<reference evidence="5 6" key="1">
    <citation type="submission" date="2014-04" db="EMBL/GenBank/DDBJ databases">
        <authorList>
            <consortium name="DOE Joint Genome Institute"/>
            <person name="Kuo A."/>
            <person name="Kohler A."/>
            <person name="Nagy L.G."/>
            <person name="Floudas D."/>
            <person name="Copeland A."/>
            <person name="Barry K.W."/>
            <person name="Cichocki N."/>
            <person name="Veneault-Fourrey C."/>
            <person name="LaButti K."/>
            <person name="Lindquist E.A."/>
            <person name="Lipzen A."/>
            <person name="Lundell T."/>
            <person name="Morin E."/>
            <person name="Murat C."/>
            <person name="Sun H."/>
            <person name="Tunlid A."/>
            <person name="Henrissat B."/>
            <person name="Grigoriev I.V."/>
            <person name="Hibbett D.S."/>
            <person name="Martin F."/>
            <person name="Nordberg H.P."/>
            <person name="Cantor M.N."/>
            <person name="Hua S.X."/>
        </authorList>
    </citation>
    <scope>NUCLEOTIDE SEQUENCE [LARGE SCALE GENOMIC DNA]</scope>
    <source>
        <strain evidence="5 6">LaAM-08-1</strain>
    </source>
</reference>